<keyword evidence="2" id="KW-1185">Reference proteome</keyword>
<dbReference type="OrthoDB" id="378654at2"/>
<dbReference type="Pfam" id="PF08907">
    <property type="entry name" value="DUF1853"/>
    <property type="match status" value="1"/>
</dbReference>
<proteinExistence type="predicted"/>
<evidence type="ECO:0000313" key="1">
    <source>
        <dbReference type="EMBL" id="SFZ78524.1"/>
    </source>
</evidence>
<name>A0A1K2HP03_9NEIS</name>
<reference evidence="1 2" key="1">
    <citation type="submission" date="2016-11" db="EMBL/GenBank/DDBJ databases">
        <authorList>
            <person name="Jaros S."/>
            <person name="Januszkiewicz K."/>
            <person name="Wedrychowicz H."/>
        </authorList>
    </citation>
    <scope>NUCLEOTIDE SEQUENCE [LARGE SCALE GENOMIC DNA]</scope>
    <source>
        <strain evidence="1 2">DSM 18899</strain>
    </source>
</reference>
<gene>
    <name evidence="1" type="ORF">SAMN02745887_03049</name>
</gene>
<dbReference type="RefSeq" id="WP_072429530.1">
    <property type="nucleotide sequence ID" value="NZ_FPKR01000012.1"/>
</dbReference>
<dbReference type="STRING" id="1121279.SAMN02745887_03049"/>
<evidence type="ECO:0008006" key="3">
    <source>
        <dbReference type="Google" id="ProtNLM"/>
    </source>
</evidence>
<dbReference type="EMBL" id="FPKR01000012">
    <property type="protein sequence ID" value="SFZ78524.1"/>
    <property type="molecule type" value="Genomic_DNA"/>
</dbReference>
<sequence length="300" mass="32915">MTAEQLADLHWLLSAPALLADAALPEGVLQGSASLGERWWQALPQAELASLALPGTDGFRLGRYAESLLQLALQQLPGHQLLASQLPVRSEGLSLGEIDYLLRPPDGPLLHIELAVKFFIALPTERGLVYVGPGLRDALELKLARLFAHQLQLAQWPAGRQALATDAPIQPMAWLRGRLFYRELDEAAPALLAADHLRGWWRCWGEALPQQRADSLWRALNKPDWLGLRAPDDQALPLADWQAQAALHFQHQHWPLQVAEYAPPAEGGAELARGMLLPAGWPSPAMLSSLLARIAALPDQ</sequence>
<evidence type="ECO:0000313" key="2">
    <source>
        <dbReference type="Proteomes" id="UP000186513"/>
    </source>
</evidence>
<organism evidence="1 2">
    <name type="scientific">Chitinimonas taiwanensis DSM 18899</name>
    <dbReference type="NCBI Taxonomy" id="1121279"/>
    <lineage>
        <taxon>Bacteria</taxon>
        <taxon>Pseudomonadati</taxon>
        <taxon>Pseudomonadota</taxon>
        <taxon>Betaproteobacteria</taxon>
        <taxon>Neisseriales</taxon>
        <taxon>Chitinibacteraceae</taxon>
        <taxon>Chitinimonas</taxon>
    </lineage>
</organism>
<dbReference type="AlphaFoldDB" id="A0A1K2HP03"/>
<protein>
    <recommendedName>
        <fullName evidence="3">DUF1853 domain-containing protein</fullName>
    </recommendedName>
</protein>
<accession>A0A1K2HP03</accession>
<dbReference type="Proteomes" id="UP000186513">
    <property type="component" value="Unassembled WGS sequence"/>
</dbReference>
<dbReference type="InterPro" id="IPR015003">
    <property type="entry name" value="DUF1853"/>
</dbReference>